<dbReference type="SUPFAM" id="SSF47576">
    <property type="entry name" value="Calponin-homology domain, CH-domain"/>
    <property type="match status" value="1"/>
</dbReference>
<dbReference type="KEGG" id="nvi:100123689"/>
<protein>
    <recommendedName>
        <fullName evidence="2">Calponin-homology (CH) domain-containing protein</fullName>
    </recommendedName>
</protein>
<dbReference type="GO" id="GO:0051493">
    <property type="term" value="P:regulation of cytoskeleton organization"/>
    <property type="evidence" value="ECO:0007669"/>
    <property type="project" value="TreeGrafter"/>
</dbReference>
<dbReference type="AlphaFoldDB" id="A0A7M7PZK7"/>
<dbReference type="Proteomes" id="UP000002358">
    <property type="component" value="Chromosome 2"/>
</dbReference>
<dbReference type="GeneID" id="100123689"/>
<name>A0A7M7PZK7_NASVI</name>
<dbReference type="SMR" id="A0A7M7PZK7"/>
<dbReference type="PANTHER" id="PTHR12509:SF9">
    <property type="entry name" value="SPERM FLAGELLAR PROTEIN 1 ISOFORM X1"/>
    <property type="match status" value="1"/>
</dbReference>
<proteinExistence type="predicted"/>
<dbReference type="GO" id="GO:0005930">
    <property type="term" value="C:axoneme"/>
    <property type="evidence" value="ECO:0007669"/>
    <property type="project" value="TreeGrafter"/>
</dbReference>
<dbReference type="OrthoDB" id="193300at2759"/>
<dbReference type="Pfam" id="PF06294">
    <property type="entry name" value="CH_2"/>
    <property type="match status" value="1"/>
</dbReference>
<evidence type="ECO:0000313" key="4">
    <source>
        <dbReference type="Proteomes" id="UP000002358"/>
    </source>
</evidence>
<keyword evidence="4" id="KW-1185">Reference proteome</keyword>
<sequence length="205" mass="23362">MSAGAEIGDNNVGEIYAWLDQIPLSRPKRNVARDFSDGVLMAELLKRYYPRHVDVQNYIPGSSIAKKIDNWCTLNRKVFPKLNLKLSKETINKVAQSQPGAIEKVLSEVRSKIIRDCNADRNSMFKDCEDAGGDELLKHATNPEDSLNQTVPKKTFLKVKKELEEKTQAIHILLKKVEHLESMLRFKEQRIEDLASQIQLCAQKT</sequence>
<dbReference type="InterPro" id="IPR036872">
    <property type="entry name" value="CH_dom_sf"/>
</dbReference>
<dbReference type="EnsemblMetazoa" id="XM_031922671">
    <property type="protein sequence ID" value="XP_031778531"/>
    <property type="gene ID" value="LOC100123689"/>
</dbReference>
<evidence type="ECO:0000256" key="1">
    <source>
        <dbReference type="SAM" id="Coils"/>
    </source>
</evidence>
<dbReference type="InParanoid" id="A0A7M7PZK7"/>
<dbReference type="GO" id="GO:0008017">
    <property type="term" value="F:microtubule binding"/>
    <property type="evidence" value="ECO:0007669"/>
    <property type="project" value="TreeGrafter"/>
</dbReference>
<reference evidence="3" key="1">
    <citation type="submission" date="2021-01" db="UniProtKB">
        <authorList>
            <consortium name="EnsemblMetazoa"/>
        </authorList>
    </citation>
    <scope>IDENTIFICATION</scope>
</reference>
<evidence type="ECO:0000313" key="3">
    <source>
        <dbReference type="EnsemblMetazoa" id="XP_031778531"/>
    </source>
</evidence>
<dbReference type="InterPro" id="IPR001715">
    <property type="entry name" value="CH_dom"/>
</dbReference>
<dbReference type="RefSeq" id="XP_031778531.1">
    <property type="nucleotide sequence ID" value="XM_031922671.2"/>
</dbReference>
<dbReference type="PROSITE" id="PS50021">
    <property type="entry name" value="CH"/>
    <property type="match status" value="1"/>
</dbReference>
<organism evidence="3 4">
    <name type="scientific">Nasonia vitripennis</name>
    <name type="common">Parasitic wasp</name>
    <dbReference type="NCBI Taxonomy" id="7425"/>
    <lineage>
        <taxon>Eukaryota</taxon>
        <taxon>Metazoa</taxon>
        <taxon>Ecdysozoa</taxon>
        <taxon>Arthropoda</taxon>
        <taxon>Hexapoda</taxon>
        <taxon>Insecta</taxon>
        <taxon>Pterygota</taxon>
        <taxon>Neoptera</taxon>
        <taxon>Endopterygota</taxon>
        <taxon>Hymenoptera</taxon>
        <taxon>Apocrita</taxon>
        <taxon>Proctotrupomorpha</taxon>
        <taxon>Chalcidoidea</taxon>
        <taxon>Pteromalidae</taxon>
        <taxon>Pteromalinae</taxon>
        <taxon>Nasonia</taxon>
    </lineage>
</organism>
<evidence type="ECO:0000259" key="2">
    <source>
        <dbReference type="PROSITE" id="PS50021"/>
    </source>
</evidence>
<feature type="domain" description="Calponin-homology (CH)" evidence="2">
    <location>
        <begin position="9"/>
        <end position="114"/>
    </location>
</feature>
<dbReference type="FunCoup" id="A0A7M7PZK7">
    <property type="interactions" value="40"/>
</dbReference>
<accession>A0A7M7PZK7</accession>
<dbReference type="OMA" id="LKLANWE"/>
<dbReference type="PANTHER" id="PTHR12509">
    <property type="entry name" value="SPERMATOGENESIS-ASSOCIATED 4-RELATED"/>
    <property type="match status" value="1"/>
</dbReference>
<dbReference type="FunFam" id="1.10.418.10:FF:000059">
    <property type="entry name" value="RIKEN cDNA 6430531B16 gene"/>
    <property type="match status" value="1"/>
</dbReference>
<keyword evidence="1" id="KW-0175">Coiled coil</keyword>
<feature type="coiled-coil region" evidence="1">
    <location>
        <begin position="163"/>
        <end position="197"/>
    </location>
</feature>
<dbReference type="InterPro" id="IPR010441">
    <property type="entry name" value="CH_2"/>
</dbReference>
<dbReference type="InterPro" id="IPR052111">
    <property type="entry name" value="Spermatogenesis_Ciliary_MAP"/>
</dbReference>
<dbReference type="Gene3D" id="1.10.418.10">
    <property type="entry name" value="Calponin-like domain"/>
    <property type="match status" value="1"/>
</dbReference>